<evidence type="ECO:0008006" key="4">
    <source>
        <dbReference type="Google" id="ProtNLM"/>
    </source>
</evidence>
<proteinExistence type="predicted"/>
<dbReference type="Proteomes" id="UP000555828">
    <property type="component" value="Unassembled WGS sequence"/>
</dbReference>
<evidence type="ECO:0000313" key="3">
    <source>
        <dbReference type="Proteomes" id="UP000555828"/>
    </source>
</evidence>
<keyword evidence="1" id="KW-0472">Membrane</keyword>
<evidence type="ECO:0000256" key="1">
    <source>
        <dbReference type="SAM" id="Phobius"/>
    </source>
</evidence>
<protein>
    <recommendedName>
        <fullName evidence="4">Lipoprotein</fullName>
    </recommendedName>
</protein>
<keyword evidence="3" id="KW-1185">Reference proteome</keyword>
<dbReference type="EMBL" id="JACHEX010000004">
    <property type="protein sequence ID" value="MBB6062983.1"/>
    <property type="molecule type" value="Genomic_DNA"/>
</dbReference>
<keyword evidence="1" id="KW-1133">Transmembrane helix</keyword>
<organism evidence="2 3">
    <name type="scientific">Thermosipho japonicus</name>
    <dbReference type="NCBI Taxonomy" id="90323"/>
    <lineage>
        <taxon>Bacteria</taxon>
        <taxon>Thermotogati</taxon>
        <taxon>Thermotogota</taxon>
        <taxon>Thermotogae</taxon>
        <taxon>Thermotogales</taxon>
        <taxon>Fervidobacteriaceae</taxon>
        <taxon>Thermosipho</taxon>
    </lineage>
</organism>
<reference evidence="2 3" key="1">
    <citation type="submission" date="2020-08" db="EMBL/GenBank/DDBJ databases">
        <title>Genomic Encyclopedia of Type Strains, Phase IV (KMG-IV): sequencing the most valuable type-strain genomes for metagenomic binning, comparative biology and taxonomic classification.</title>
        <authorList>
            <person name="Goeker M."/>
        </authorList>
    </citation>
    <scope>NUCLEOTIDE SEQUENCE [LARGE SCALE GENOMIC DNA]</scope>
    <source>
        <strain evidence="2 3">DSM 13481</strain>
    </source>
</reference>
<sequence length="234" mass="27132">MSRRRWLRCDCYKYKFQIALIIGVLIYLFSGCALTLDKIIPKKESNQTINFNVYFEAFYSTSLKDFFEEKLEKSFVLSDLDEITVNLKVNDSDIFTFNLKGKTNNVTPPIVIEKSRDAMVKYDIKVTYTLKKDLIDSTEVVLKATGLIDGLNLLDFQELNLVFFIHDESGTPTLKPKILYEDKKVIKEGIVEDGKIYYVESNNDFYSILKNDKVNEIYVDADSDFSNVYIYPSE</sequence>
<dbReference type="AlphaFoldDB" id="A0A841GSI4"/>
<name>A0A841GSI4_9BACT</name>
<feature type="transmembrane region" description="Helical" evidence="1">
    <location>
        <begin position="12"/>
        <end position="36"/>
    </location>
</feature>
<dbReference type="RefSeq" id="WP_246348229.1">
    <property type="nucleotide sequence ID" value="NZ_JACHEX010000004.1"/>
</dbReference>
<dbReference type="PROSITE" id="PS51257">
    <property type="entry name" value="PROKAR_LIPOPROTEIN"/>
    <property type="match status" value="1"/>
</dbReference>
<keyword evidence="1" id="KW-0812">Transmembrane</keyword>
<comment type="caution">
    <text evidence="2">The sequence shown here is derived from an EMBL/GenBank/DDBJ whole genome shotgun (WGS) entry which is preliminary data.</text>
</comment>
<evidence type="ECO:0000313" key="2">
    <source>
        <dbReference type="EMBL" id="MBB6062983.1"/>
    </source>
</evidence>
<accession>A0A841GSI4</accession>
<gene>
    <name evidence="2" type="ORF">HNP65_001446</name>
</gene>